<evidence type="ECO:0000256" key="1">
    <source>
        <dbReference type="ARBA" id="ARBA00004871"/>
    </source>
</evidence>
<dbReference type="AlphaFoldDB" id="A0A5D8YJ98"/>
<dbReference type="GO" id="GO:0009073">
    <property type="term" value="P:aromatic amino acid family biosynthetic process"/>
    <property type="evidence" value="ECO:0007669"/>
    <property type="project" value="UniProtKB-KW"/>
</dbReference>
<dbReference type="InterPro" id="IPR046346">
    <property type="entry name" value="Aminoacid_DH-like_N_sf"/>
</dbReference>
<protein>
    <submittedName>
        <fullName evidence="5">Shikimate dehydrogenase</fullName>
    </submittedName>
</protein>
<dbReference type="GO" id="GO:0005829">
    <property type="term" value="C:cytosol"/>
    <property type="evidence" value="ECO:0007669"/>
    <property type="project" value="TreeGrafter"/>
</dbReference>
<evidence type="ECO:0000259" key="4">
    <source>
        <dbReference type="Pfam" id="PF08501"/>
    </source>
</evidence>
<keyword evidence="2" id="KW-0521">NADP</keyword>
<evidence type="ECO:0000313" key="6">
    <source>
        <dbReference type="Proteomes" id="UP000323164"/>
    </source>
</evidence>
<dbReference type="PANTHER" id="PTHR21089:SF1">
    <property type="entry name" value="BIFUNCTIONAL 3-DEHYDROQUINATE DEHYDRATASE_SHIKIMATE DEHYDROGENASE, CHLOROPLASTIC"/>
    <property type="match status" value="1"/>
</dbReference>
<feature type="non-terminal residue" evidence="5">
    <location>
        <position position="81"/>
    </location>
</feature>
<dbReference type="Pfam" id="PF08501">
    <property type="entry name" value="Shikimate_dh_N"/>
    <property type="match status" value="1"/>
</dbReference>
<keyword evidence="6" id="KW-1185">Reference proteome</keyword>
<dbReference type="GO" id="GO:0050661">
    <property type="term" value="F:NADP binding"/>
    <property type="evidence" value="ECO:0007669"/>
    <property type="project" value="TreeGrafter"/>
</dbReference>
<comment type="caution">
    <text evidence="5">The sequence shown here is derived from an EMBL/GenBank/DDBJ whole genome shotgun (WGS) entry which is preliminary data.</text>
</comment>
<feature type="domain" description="Shikimate dehydrogenase substrate binding N-terminal" evidence="4">
    <location>
        <begin position="8"/>
        <end position="81"/>
    </location>
</feature>
<gene>
    <name evidence="5" type="ORF">FW784_13530</name>
</gene>
<proteinExistence type="predicted"/>
<dbReference type="GO" id="GO:0019632">
    <property type="term" value="P:shikimate metabolic process"/>
    <property type="evidence" value="ECO:0007669"/>
    <property type="project" value="TreeGrafter"/>
</dbReference>
<dbReference type="GO" id="GO:0009423">
    <property type="term" value="P:chorismate biosynthetic process"/>
    <property type="evidence" value="ECO:0007669"/>
    <property type="project" value="TreeGrafter"/>
</dbReference>
<dbReference type="Proteomes" id="UP000323164">
    <property type="component" value="Unassembled WGS sequence"/>
</dbReference>
<accession>A0A5D8YJ98</accession>
<evidence type="ECO:0000313" key="5">
    <source>
        <dbReference type="EMBL" id="TZF81922.1"/>
    </source>
</evidence>
<keyword evidence="3" id="KW-0028">Amino-acid biosynthesis</keyword>
<keyword evidence="3" id="KW-0057">Aromatic amino acid biosynthesis</keyword>
<dbReference type="PANTHER" id="PTHR21089">
    <property type="entry name" value="SHIKIMATE DEHYDROGENASE"/>
    <property type="match status" value="1"/>
</dbReference>
<dbReference type="SUPFAM" id="SSF53223">
    <property type="entry name" value="Aminoacid dehydrogenase-like, N-terminal domain"/>
    <property type="match status" value="1"/>
</dbReference>
<evidence type="ECO:0000256" key="2">
    <source>
        <dbReference type="ARBA" id="ARBA00022857"/>
    </source>
</evidence>
<reference evidence="5 6" key="1">
    <citation type="submission" date="2019-08" db="EMBL/GenBank/DDBJ databases">
        <title>Draft genome sequence of Lysobacter sp. UKS-15.</title>
        <authorList>
            <person name="Im W.-T."/>
        </authorList>
    </citation>
    <scope>NUCLEOTIDE SEQUENCE [LARGE SCALE GENOMIC DNA]</scope>
    <source>
        <strain evidence="5 6">UKS-15</strain>
    </source>
</reference>
<name>A0A5D8YJ98_9GAMM</name>
<organism evidence="5 6">
    <name type="scientific">Cognatilysobacter lacus</name>
    <dbReference type="NCBI Taxonomy" id="1643323"/>
    <lineage>
        <taxon>Bacteria</taxon>
        <taxon>Pseudomonadati</taxon>
        <taxon>Pseudomonadota</taxon>
        <taxon>Gammaproteobacteria</taxon>
        <taxon>Lysobacterales</taxon>
        <taxon>Lysobacteraceae</taxon>
        <taxon>Cognatilysobacter</taxon>
    </lineage>
</organism>
<dbReference type="Gene3D" id="3.40.50.10860">
    <property type="entry name" value="Leucine Dehydrogenase, chain A, domain 1"/>
    <property type="match status" value="1"/>
</dbReference>
<dbReference type="GO" id="GO:0004764">
    <property type="term" value="F:shikimate 3-dehydrogenase (NADP+) activity"/>
    <property type="evidence" value="ECO:0007669"/>
    <property type="project" value="InterPro"/>
</dbReference>
<comment type="pathway">
    <text evidence="1">Metabolic intermediate biosynthesis; chorismate biosynthesis; chorismate from D-erythrose 4-phosphate and phosphoenolpyruvate: step 4/7.</text>
</comment>
<sequence length="81" mass="8512">MHRNRFAVFGHPVAHSLSPSIHAAFASQCGIELDYARIDAAPDDFAAAVERFAREGGRGANVTLPHKAAAVALCASLSPRA</sequence>
<evidence type="ECO:0000256" key="3">
    <source>
        <dbReference type="ARBA" id="ARBA00023141"/>
    </source>
</evidence>
<dbReference type="EMBL" id="VTRV01000230">
    <property type="protein sequence ID" value="TZF81922.1"/>
    <property type="molecule type" value="Genomic_DNA"/>
</dbReference>
<dbReference type="InterPro" id="IPR022893">
    <property type="entry name" value="Shikimate_DH_fam"/>
</dbReference>
<dbReference type="InterPro" id="IPR013708">
    <property type="entry name" value="Shikimate_DH-bd_N"/>
</dbReference>